<name>D6ZD97_SEGRD</name>
<protein>
    <recommendedName>
        <fullName evidence="3">PE domain-containing protein</fullName>
    </recommendedName>
</protein>
<proteinExistence type="predicted"/>
<dbReference type="HOGENOM" id="CLU_2107322_0_0_11"/>
<gene>
    <name evidence="1" type="ordered locus">Srot_0679</name>
</gene>
<dbReference type="OrthoDB" id="9894433at2"/>
<dbReference type="Proteomes" id="UP000002247">
    <property type="component" value="Chromosome"/>
</dbReference>
<evidence type="ECO:0008006" key="3">
    <source>
        <dbReference type="Google" id="ProtNLM"/>
    </source>
</evidence>
<dbReference type="RefSeq" id="WP_013137617.1">
    <property type="nucleotide sequence ID" value="NC_014168.1"/>
</dbReference>
<sequence length="115" mass="11781">MTIPSGKGADGEHFAFDADQAAAAGNTIDALAERIRELPRLAQAQSGTPNLGSDRVSKAIADVIAAQNDLITAGAAHLSERLQRAAGNFAFSATTVRETESTSATSLTALPTTQA</sequence>
<organism evidence="1 2">
    <name type="scientific">Segniliparus rotundus (strain ATCC BAA-972 / CDC 1076 / CIP 108378 / DSM 44985 / JCM 13578)</name>
    <dbReference type="NCBI Taxonomy" id="640132"/>
    <lineage>
        <taxon>Bacteria</taxon>
        <taxon>Bacillati</taxon>
        <taxon>Actinomycetota</taxon>
        <taxon>Actinomycetes</taxon>
        <taxon>Mycobacteriales</taxon>
        <taxon>Segniliparaceae</taxon>
        <taxon>Segniliparus</taxon>
    </lineage>
</organism>
<dbReference type="KEGG" id="srt:Srot_0679"/>
<reference evidence="1 2" key="1">
    <citation type="journal article" date="2010" name="Stand. Genomic Sci.">
        <title>Complete genome sequence of Segniliparus rotundus type strain (CDC 1076).</title>
        <authorList>
            <person name="Sikorski J."/>
            <person name="Lapidus A."/>
            <person name="Copeland A."/>
            <person name="Misra M."/>
            <person name="Glavina Del Rio T."/>
            <person name="Nolan M."/>
            <person name="Lucas S."/>
            <person name="Chen F."/>
            <person name="Tice H."/>
            <person name="Cheng J.F."/>
            <person name="Jando M."/>
            <person name="Schneider S."/>
            <person name="Bruce D."/>
            <person name="Goodwin L."/>
            <person name="Pitluck S."/>
            <person name="Liolios K."/>
            <person name="Mikhailova N."/>
            <person name="Pati A."/>
            <person name="Ivanova N."/>
            <person name="Mavromatis K."/>
            <person name="Chen A."/>
            <person name="Palaniappan K."/>
            <person name="Chertkov O."/>
            <person name="Land M."/>
            <person name="Hauser L."/>
            <person name="Chang Y.J."/>
            <person name="Jeffries C.D."/>
            <person name="Brettin T."/>
            <person name="Detter J.C."/>
            <person name="Han C."/>
            <person name="Rohde M."/>
            <person name="Goker M."/>
            <person name="Bristow J."/>
            <person name="Eisen J.A."/>
            <person name="Markowitz V."/>
            <person name="Hugenholtz P."/>
            <person name="Kyrpides N.C."/>
            <person name="Klenk H.P."/>
        </authorList>
    </citation>
    <scope>NUCLEOTIDE SEQUENCE [LARGE SCALE GENOMIC DNA]</scope>
    <source>
        <strain evidence="2">ATCC BAA-972 / CDC 1076 / CIP 108378 / DSM 44985 / JCM 13578</strain>
    </source>
</reference>
<evidence type="ECO:0000313" key="2">
    <source>
        <dbReference type="Proteomes" id="UP000002247"/>
    </source>
</evidence>
<keyword evidence="2" id="KW-1185">Reference proteome</keyword>
<accession>D6ZD97</accession>
<dbReference type="STRING" id="640132.Srot_0679"/>
<dbReference type="EMBL" id="CP001958">
    <property type="protein sequence ID" value="ADG97161.1"/>
    <property type="molecule type" value="Genomic_DNA"/>
</dbReference>
<evidence type="ECO:0000313" key="1">
    <source>
        <dbReference type="EMBL" id="ADG97161.1"/>
    </source>
</evidence>
<dbReference type="AlphaFoldDB" id="D6ZD97"/>